<evidence type="ECO:0000313" key="1">
    <source>
        <dbReference type="EMBL" id="QKZ23814.1"/>
    </source>
</evidence>
<protein>
    <submittedName>
        <fullName evidence="1">Uncharacterized protein</fullName>
    </submittedName>
</protein>
<proteinExistence type="predicted"/>
<evidence type="ECO:0000313" key="2">
    <source>
        <dbReference type="Proteomes" id="UP000509418"/>
    </source>
</evidence>
<dbReference type="Proteomes" id="UP000509418">
    <property type="component" value="Chromosome"/>
</dbReference>
<keyword evidence="2" id="KW-1185">Reference proteome</keyword>
<name>A0A7H8TKF0_STRCX</name>
<sequence>MRGGPMRVSVTRHDEAAAFERPGAEAGHAEISGLDRPPEAVVTVGLRCGGGGHQAGQQVVV</sequence>
<dbReference type="EMBL" id="CP056041">
    <property type="protein sequence ID" value="QKZ23814.1"/>
    <property type="molecule type" value="Genomic_DNA"/>
</dbReference>
<gene>
    <name evidence="1" type="ORF">HUT05_44545</name>
</gene>
<accession>A0A7H8TKF0</accession>
<reference evidence="1 2" key="1">
    <citation type="submission" date="2020-06" db="EMBL/GenBank/DDBJ databases">
        <title>Genome mining for natural products.</title>
        <authorList>
            <person name="Zhang B."/>
            <person name="Shi J."/>
            <person name="Ge H."/>
        </authorList>
    </citation>
    <scope>NUCLEOTIDE SEQUENCE [LARGE SCALE GENOMIC DNA]</scope>
    <source>
        <strain evidence="1 2">NA02069</strain>
    </source>
</reference>
<dbReference type="AlphaFoldDB" id="A0A7H8TKF0"/>
<dbReference type="RefSeq" id="WP_176578429.1">
    <property type="nucleotide sequence ID" value="NZ_CBDRGH010000060.1"/>
</dbReference>
<organism evidence="1 2">
    <name type="scientific">Streptomyces chartreusis</name>
    <dbReference type="NCBI Taxonomy" id="1969"/>
    <lineage>
        <taxon>Bacteria</taxon>
        <taxon>Bacillati</taxon>
        <taxon>Actinomycetota</taxon>
        <taxon>Actinomycetes</taxon>
        <taxon>Kitasatosporales</taxon>
        <taxon>Streptomycetaceae</taxon>
        <taxon>Streptomyces</taxon>
    </lineage>
</organism>